<gene>
    <name evidence="1" type="ORF">GCM10009838_22640</name>
</gene>
<name>A0ABN2R7A3_9ACTN</name>
<keyword evidence="2" id="KW-1185">Reference proteome</keyword>
<comment type="caution">
    <text evidence="1">The sequence shown here is derived from an EMBL/GenBank/DDBJ whole genome shotgun (WGS) entry which is preliminary data.</text>
</comment>
<sequence length="62" mass="6587">MGRIADWLLARIVPTTEAAAGCSTTRVCQDCPYPRAYLGQLKTTTCCLNEGCSTSYSSCGSC</sequence>
<dbReference type="RefSeq" id="WP_344656915.1">
    <property type="nucleotide sequence ID" value="NZ_BAAAQM010000010.1"/>
</dbReference>
<evidence type="ECO:0000313" key="2">
    <source>
        <dbReference type="Proteomes" id="UP001499854"/>
    </source>
</evidence>
<dbReference type="Proteomes" id="UP001499854">
    <property type="component" value="Unassembled WGS sequence"/>
</dbReference>
<reference evidence="1 2" key="1">
    <citation type="journal article" date="2019" name="Int. J. Syst. Evol. Microbiol.">
        <title>The Global Catalogue of Microorganisms (GCM) 10K type strain sequencing project: providing services to taxonomists for standard genome sequencing and annotation.</title>
        <authorList>
            <consortium name="The Broad Institute Genomics Platform"/>
            <consortium name="The Broad Institute Genome Sequencing Center for Infectious Disease"/>
            <person name="Wu L."/>
            <person name="Ma J."/>
        </authorList>
    </citation>
    <scope>NUCLEOTIDE SEQUENCE [LARGE SCALE GENOMIC DNA]</scope>
    <source>
        <strain evidence="1 2">JCM 16013</strain>
    </source>
</reference>
<dbReference type="EMBL" id="BAAAQM010000010">
    <property type="protein sequence ID" value="GAA1964757.1"/>
    <property type="molecule type" value="Genomic_DNA"/>
</dbReference>
<organism evidence="1 2">
    <name type="scientific">Catenulispora subtropica</name>
    <dbReference type="NCBI Taxonomy" id="450798"/>
    <lineage>
        <taxon>Bacteria</taxon>
        <taxon>Bacillati</taxon>
        <taxon>Actinomycetota</taxon>
        <taxon>Actinomycetes</taxon>
        <taxon>Catenulisporales</taxon>
        <taxon>Catenulisporaceae</taxon>
        <taxon>Catenulispora</taxon>
    </lineage>
</organism>
<accession>A0ABN2R7A3</accession>
<proteinExistence type="predicted"/>
<protein>
    <submittedName>
        <fullName evidence="1">Uncharacterized protein</fullName>
    </submittedName>
</protein>
<evidence type="ECO:0000313" key="1">
    <source>
        <dbReference type="EMBL" id="GAA1964757.1"/>
    </source>
</evidence>